<evidence type="ECO:0000256" key="2">
    <source>
        <dbReference type="ARBA" id="ARBA00004496"/>
    </source>
</evidence>
<dbReference type="RefSeq" id="XP_069227259.1">
    <property type="nucleotide sequence ID" value="XM_069375831.1"/>
</dbReference>
<dbReference type="InterPro" id="IPR057672">
    <property type="entry name" value="TPR_IPO4/5"/>
</dbReference>
<dbReference type="InterPro" id="IPR001494">
    <property type="entry name" value="Importin-beta_N"/>
</dbReference>
<dbReference type="AlphaFoldDB" id="A0AB34KG86"/>
<dbReference type="PROSITE" id="PS50166">
    <property type="entry name" value="IMPORTIN_B_NT"/>
    <property type="match status" value="1"/>
</dbReference>
<dbReference type="Pfam" id="PF03810">
    <property type="entry name" value="IBN_N"/>
    <property type="match status" value="1"/>
</dbReference>
<keyword evidence="7" id="KW-0539">Nucleus</keyword>
<reference evidence="10 11" key="1">
    <citation type="journal article" date="2020" name="Microbiol. Resour. Announc.">
        <title>Draft Genome Sequence of a Cladosporium Species Isolated from the Mesophotic Ascidian Didemnum maculosum.</title>
        <authorList>
            <person name="Gioti A."/>
            <person name="Siaperas R."/>
            <person name="Nikolaivits E."/>
            <person name="Le Goff G."/>
            <person name="Ouazzani J."/>
            <person name="Kotoulas G."/>
            <person name="Topakas E."/>
        </authorList>
    </citation>
    <scope>NUCLEOTIDE SEQUENCE [LARGE SCALE GENOMIC DNA]</scope>
    <source>
        <strain evidence="10 11">TM138-S3</strain>
    </source>
</reference>
<evidence type="ECO:0000313" key="10">
    <source>
        <dbReference type="EMBL" id="KAL1584153.1"/>
    </source>
</evidence>
<evidence type="ECO:0000256" key="3">
    <source>
        <dbReference type="ARBA" id="ARBA00022448"/>
    </source>
</evidence>
<feature type="domain" description="Importin N-terminal" evidence="9">
    <location>
        <begin position="24"/>
        <end position="91"/>
    </location>
</feature>
<dbReference type="EMBL" id="JAAQHG020000028">
    <property type="protein sequence ID" value="KAL1584153.1"/>
    <property type="molecule type" value="Genomic_DNA"/>
</dbReference>
<protein>
    <recommendedName>
        <fullName evidence="9">Importin N-terminal domain-containing protein</fullName>
    </recommendedName>
</protein>
<evidence type="ECO:0000313" key="11">
    <source>
        <dbReference type="Proteomes" id="UP000803884"/>
    </source>
</evidence>
<accession>A0AB34KG86</accession>
<keyword evidence="11" id="KW-1185">Reference proteome</keyword>
<comment type="caution">
    <text evidence="10">The sequence shown here is derived from an EMBL/GenBank/DDBJ whole genome shotgun (WGS) entry which is preliminary data.</text>
</comment>
<dbReference type="Pfam" id="PF25574">
    <property type="entry name" value="TPR_IMB1"/>
    <property type="match status" value="1"/>
</dbReference>
<evidence type="ECO:0000256" key="8">
    <source>
        <dbReference type="PROSITE-ProRule" id="PRU00103"/>
    </source>
</evidence>
<dbReference type="InterPro" id="IPR016024">
    <property type="entry name" value="ARM-type_fold"/>
</dbReference>
<keyword evidence="5" id="KW-0677">Repeat</keyword>
<name>A0AB34KG86_9PEZI</name>
<dbReference type="GO" id="GO:0031267">
    <property type="term" value="F:small GTPase binding"/>
    <property type="evidence" value="ECO:0007669"/>
    <property type="project" value="InterPro"/>
</dbReference>
<evidence type="ECO:0000256" key="5">
    <source>
        <dbReference type="ARBA" id="ARBA00022737"/>
    </source>
</evidence>
<dbReference type="GO" id="GO:0005737">
    <property type="term" value="C:cytoplasm"/>
    <property type="evidence" value="ECO:0007669"/>
    <property type="project" value="UniProtKB-SubCell"/>
</dbReference>
<proteinExistence type="predicted"/>
<sequence length="1106" mass="121596">MDEQEFVALLQALVEPDTQKVKAATSQLNKTYYTSPQSLTALIHILTSNDNPTLRQLASVEARKLVAKHWAAIPENQKPGLRDSLLQSTTNEEQQLARHSKARVVAAIAKFDLEDGQWGELPGILQQAATSNEARHREVGLYIIYTLLEASPDTFQDSMSQMLQLFNKTIQDPESVEVRTNTMLALSELVMVLDTDEDVQALKSFQNTIPSMVKVLQQAIQDNDEEHAMQAFDVFNRLLSYESAFLAAHFGDLLQFFMQVAANNEADDDFRSQALAFLMQSVRYRKLKVQSLKVGEQMTKLCLQLATELGDLSPDDDDISPARSALGLLDIMSESLPPSQVAVPLLQALGPYVQNSNPDYRRAGILALGMCVEGAPDFIATQLNEILPLVLHLLEDQSVRVRSAALNGVSRLADDLSEDMGKEHSRLLPALIKNFDLAIQGMQSTQPESDEHEENVNILKASCMAVDSLIEGLDQSDAAVYVNELVPRFSTLFTHSDHKVQMAAASAVGSIASASEGAFKPYFDKTMQSLGQYINIKDSEDELELRSMVVDSLGKIASAVGAEDFQRFVEPLMRSSVEGLHLDNQRLKETSFILWSTLARVYEEDFAPFLEGVATSLIECLEQEETDSEVQLGAEASDLVGQEITIAGRKIKVAGAGGVNEDDDVDDSIVESLMDGDDDDDDDDWDDLGAVTAVAMEKEIAVEVIGDVLTHTKSKFLPYMQKTIETVLPLLEHPFEGVRKSAIGSSWRAYACLWGLAEDAGMQKWQSGLPLKVKPSEDLEKLGNLVLTGTLAKWEEEIDRGVITEINRNVAATLKLCGPAILAPSSGSSSTPLEKIAAHLCLILEKQHPCQKDEDDFEELEIPAEETAEYDWLVIETAMEVIAGLAVALGEQFGEMWKMFESLIIKYSSSQERFERSAAVGTMADCIEAMRAGCTPHTKRFMTIFAKRLQDEDPETKSNACFGTGLLCAHSSDAELASSYGPILQTLEPVLDPAVAAGSSADDSRARLVDNAAGCLARMVKARPHAVPLPQVLPRLVDLLPLKNDFRENEPVFDMLVALYQAGEPTVQGLTGQLMPVLEKVLGPPEEQISEATRGKLRELVEYLRK</sequence>
<dbReference type="Gene3D" id="1.25.10.10">
    <property type="entry name" value="Leucine-rich Repeat Variant"/>
    <property type="match status" value="2"/>
</dbReference>
<dbReference type="Proteomes" id="UP000803884">
    <property type="component" value="Unassembled WGS sequence"/>
</dbReference>
<organism evidence="10 11">
    <name type="scientific">Cladosporium halotolerans</name>
    <dbReference type="NCBI Taxonomy" id="1052096"/>
    <lineage>
        <taxon>Eukaryota</taxon>
        <taxon>Fungi</taxon>
        <taxon>Dikarya</taxon>
        <taxon>Ascomycota</taxon>
        <taxon>Pezizomycotina</taxon>
        <taxon>Dothideomycetes</taxon>
        <taxon>Dothideomycetidae</taxon>
        <taxon>Cladosporiales</taxon>
        <taxon>Cladosporiaceae</taxon>
        <taxon>Cladosporium</taxon>
    </lineage>
</organism>
<evidence type="ECO:0000256" key="7">
    <source>
        <dbReference type="ARBA" id="ARBA00023242"/>
    </source>
</evidence>
<keyword evidence="4" id="KW-0963">Cytoplasm</keyword>
<gene>
    <name evidence="10" type="ORF">WHR41_07226</name>
</gene>
<evidence type="ECO:0000256" key="6">
    <source>
        <dbReference type="ARBA" id="ARBA00022927"/>
    </source>
</evidence>
<dbReference type="GO" id="GO:0005634">
    <property type="term" value="C:nucleus"/>
    <property type="evidence" value="ECO:0007669"/>
    <property type="project" value="UniProtKB-ARBA"/>
</dbReference>
<evidence type="ECO:0000256" key="4">
    <source>
        <dbReference type="ARBA" id="ARBA00022490"/>
    </source>
</evidence>
<keyword evidence="6" id="KW-0653">Protein transport</keyword>
<evidence type="ECO:0000256" key="1">
    <source>
        <dbReference type="ARBA" id="ARBA00004123"/>
    </source>
</evidence>
<keyword evidence="3" id="KW-0813">Transport</keyword>
<dbReference type="PROSITE" id="PS50077">
    <property type="entry name" value="HEAT_REPEAT"/>
    <property type="match status" value="1"/>
</dbReference>
<dbReference type="Pfam" id="PF25780">
    <property type="entry name" value="TPR_IPO5"/>
    <property type="match status" value="1"/>
</dbReference>
<dbReference type="InterPro" id="IPR058584">
    <property type="entry name" value="IMB1_TNPO1-like_TPR"/>
</dbReference>
<dbReference type="SMART" id="SM00913">
    <property type="entry name" value="IBN_N"/>
    <property type="match status" value="1"/>
</dbReference>
<dbReference type="GeneID" id="96008669"/>
<evidence type="ECO:0000259" key="9">
    <source>
        <dbReference type="PROSITE" id="PS50166"/>
    </source>
</evidence>
<dbReference type="InterPro" id="IPR040122">
    <property type="entry name" value="Importin_beta"/>
</dbReference>
<dbReference type="SUPFAM" id="SSF48371">
    <property type="entry name" value="ARM repeat"/>
    <property type="match status" value="2"/>
</dbReference>
<dbReference type="GO" id="GO:0006606">
    <property type="term" value="P:protein import into nucleus"/>
    <property type="evidence" value="ECO:0007669"/>
    <property type="project" value="InterPro"/>
</dbReference>
<dbReference type="InterPro" id="IPR011989">
    <property type="entry name" value="ARM-like"/>
</dbReference>
<dbReference type="Pfam" id="PF13513">
    <property type="entry name" value="HEAT_EZ"/>
    <property type="match status" value="1"/>
</dbReference>
<feature type="repeat" description="HEAT" evidence="8">
    <location>
        <begin position="386"/>
        <end position="424"/>
    </location>
</feature>
<comment type="subcellular location">
    <subcellularLocation>
        <location evidence="2">Cytoplasm</location>
    </subcellularLocation>
    <subcellularLocation>
        <location evidence="1">Nucleus</location>
    </subcellularLocation>
</comment>
<dbReference type="InterPro" id="IPR021133">
    <property type="entry name" value="HEAT_type_2"/>
</dbReference>
<dbReference type="PANTHER" id="PTHR10527">
    <property type="entry name" value="IMPORTIN BETA"/>
    <property type="match status" value="1"/>
</dbReference>